<dbReference type="Gene3D" id="3.40.50.300">
    <property type="entry name" value="P-loop containing nucleotide triphosphate hydrolases"/>
    <property type="match status" value="2"/>
</dbReference>
<protein>
    <recommendedName>
        <fullName evidence="1">PD-(D/E)XK endonuclease-like domain-containing protein</fullName>
    </recommendedName>
</protein>
<sequence>MGAMPGPRCVSLSSPLEAEDYMASKLQSTWAGGFFSGSQALVVVPSRSVREGLVQALLQRRTAWLGVEVRTLQGVAYSVLQQAGFAFRSGEPLFPVVVSRVAQAFQERYGFLQLLSPVERVQPLVATVRDLLDAGFSPDHLEAACELIDAEVKDALGERATALLQVAAAVDGALRTNGVFRRNDALSLATHLLKTRGASPWPARPLLVYGFADVTGVAADFLEALLAASDGELVLVQPPDPIDRQRGAGEAFLSRLLRRVPGVESKGSKGPSPLSQLSLWEAPELEAEIRWVAEDIKKQIAAGVKPERIGVVARSLEPYALAVRQCFSALGVPFSAYQPAPAPPPLLARMRALVGLAAEGLEAPVSRLLSAIPRGDGKTRALASALLRLSGAVGARTAGQLVERAPGLLQEQGNTALFGQWPASEASAWLSQLQTVLVSLGDAPSAAGFGERLRALAALCDPGGEAAGVLADALPAVSESVGNLSLSRRELCFLLSEELRQRPSLPLGGNGGGVAVLSAMEARFRTFERLYLVGLQRDIFPRVPREDPLLPDHVRQKLAVLLPDIPLAERGASEERYLFGLLLASAPSVWLSWPAHDPDGRPLARSPFVDELVVAYPELSVQRIPGRQALVWGGSFRPAPAGEWAVYAGLHEDAKAWRAAFQLALEKASATVAETVGFSPGKLTEARQRVLREWDPPPWEAKERALSPYLGFLGPSPWVEETTSLWAVTSMEAYAQCPWKTFVERVLRLQNLYAGESEGTDLTPRLLGDVVHGVLERILKAHLQEQKRRQGEGESGQGSPLQWPSQREFIGILKEVTNDRLRRVGVVYPGLMLALFAAAQPFLAVARRLLVEGELGNVVASEGSGWIETGPGSPQWHFRFDAAVQKDGVPVLLDFKTGSPEPYVEKKTELAARVRRGELLQGAVYATATGSIGCYVFLQPDWDKGRVFPITDSPVLRKAVVTTFQAFFTRARWGVFFPRLFDPVAGKEPDACERCQVRLACSRGESGARRRLKRWGETAPTGGPAAELAWRHWWLPKEN</sequence>
<comment type="caution">
    <text evidence="2">The sequence shown here is derived from an EMBL/GenBank/DDBJ whole genome shotgun (WGS) entry which is preliminary data.</text>
</comment>
<gene>
    <name evidence="2" type="ORF">EG19_02090</name>
</gene>
<reference evidence="2 3" key="1">
    <citation type="submission" date="2014-04" db="EMBL/GenBank/DDBJ databases">
        <title>The Genome Sequence of Thermoanaerobaculum aquaticum MP-01, The First Cultivated Group 23 Acidobacterium.</title>
        <authorList>
            <person name="Stamps B.W."/>
            <person name="Losey N.A."/>
            <person name="Lawson P.A."/>
            <person name="Stevenson B.S."/>
        </authorList>
    </citation>
    <scope>NUCLEOTIDE SEQUENCE [LARGE SCALE GENOMIC DNA]</scope>
    <source>
        <strain evidence="2 3">MP-01</strain>
    </source>
</reference>
<dbReference type="AlphaFoldDB" id="A0A062Y0U6"/>
<accession>A0A062Y0U6</accession>
<dbReference type="InterPro" id="IPR038726">
    <property type="entry name" value="PDDEXK_AddAB-type"/>
</dbReference>
<dbReference type="EMBL" id="JMFG01000015">
    <property type="protein sequence ID" value="KDA54011.1"/>
    <property type="molecule type" value="Genomic_DNA"/>
</dbReference>
<dbReference type="Pfam" id="PF12705">
    <property type="entry name" value="PDDEXK_1"/>
    <property type="match status" value="1"/>
</dbReference>
<dbReference type="InterPro" id="IPR027417">
    <property type="entry name" value="P-loop_NTPase"/>
</dbReference>
<evidence type="ECO:0000313" key="2">
    <source>
        <dbReference type="EMBL" id="KDA54011.1"/>
    </source>
</evidence>
<evidence type="ECO:0000259" key="1">
    <source>
        <dbReference type="Pfam" id="PF12705"/>
    </source>
</evidence>
<evidence type="ECO:0000313" key="3">
    <source>
        <dbReference type="Proteomes" id="UP000027284"/>
    </source>
</evidence>
<feature type="domain" description="PD-(D/E)XK endonuclease-like" evidence="1">
    <location>
        <begin position="726"/>
        <end position="1001"/>
    </location>
</feature>
<dbReference type="STRING" id="1312852.EG19_02090"/>
<dbReference type="Proteomes" id="UP000027284">
    <property type="component" value="Unassembled WGS sequence"/>
</dbReference>
<keyword evidence="3" id="KW-1185">Reference proteome</keyword>
<proteinExistence type="predicted"/>
<name>A0A062Y0U6_9BACT</name>
<dbReference type="RefSeq" id="WP_038048660.1">
    <property type="nucleotide sequence ID" value="NZ_JMFG01000015.1"/>
</dbReference>
<dbReference type="SUPFAM" id="SSF52540">
    <property type="entry name" value="P-loop containing nucleoside triphosphate hydrolases"/>
    <property type="match status" value="1"/>
</dbReference>
<organism evidence="2 3">
    <name type="scientific">Thermoanaerobaculum aquaticum</name>
    <dbReference type="NCBI Taxonomy" id="1312852"/>
    <lineage>
        <taxon>Bacteria</taxon>
        <taxon>Pseudomonadati</taxon>
        <taxon>Acidobacteriota</taxon>
        <taxon>Thermoanaerobaculia</taxon>
        <taxon>Thermoanaerobaculales</taxon>
        <taxon>Thermoanaerobaculaceae</taxon>
        <taxon>Thermoanaerobaculum</taxon>
    </lineage>
</organism>